<reference evidence="4" key="1">
    <citation type="submission" date="2022-07" db="EMBL/GenBank/DDBJ databases">
        <authorList>
            <person name="Trinca V."/>
            <person name="Uliana J.V.C."/>
            <person name="Torres T.T."/>
            <person name="Ward R.J."/>
            <person name="Monesi N."/>
        </authorList>
    </citation>
    <scope>NUCLEOTIDE SEQUENCE</scope>
    <source>
        <strain evidence="4">HSMRA1968</strain>
        <tissue evidence="4">Whole embryos</tissue>
    </source>
</reference>
<dbReference type="AlphaFoldDB" id="A0A9Q0MNJ9"/>
<dbReference type="EMBL" id="WJQU01000004">
    <property type="protein sequence ID" value="KAJ6635223.1"/>
    <property type="molecule type" value="Genomic_DNA"/>
</dbReference>
<comment type="caution">
    <text evidence="4">The sequence shown here is derived from an EMBL/GenBank/DDBJ whole genome shotgun (WGS) entry which is preliminary data.</text>
</comment>
<organism evidence="4 5">
    <name type="scientific">Pseudolycoriella hygida</name>
    <dbReference type="NCBI Taxonomy" id="35572"/>
    <lineage>
        <taxon>Eukaryota</taxon>
        <taxon>Metazoa</taxon>
        <taxon>Ecdysozoa</taxon>
        <taxon>Arthropoda</taxon>
        <taxon>Hexapoda</taxon>
        <taxon>Insecta</taxon>
        <taxon>Pterygota</taxon>
        <taxon>Neoptera</taxon>
        <taxon>Endopterygota</taxon>
        <taxon>Diptera</taxon>
        <taxon>Nematocera</taxon>
        <taxon>Sciaroidea</taxon>
        <taxon>Sciaridae</taxon>
        <taxon>Pseudolycoriella</taxon>
    </lineage>
</organism>
<keyword evidence="1" id="KW-0472">Membrane</keyword>
<name>A0A9Q0MNJ9_9DIPT</name>
<evidence type="ECO:0000256" key="1">
    <source>
        <dbReference type="SAM" id="Phobius"/>
    </source>
</evidence>
<feature type="domain" description="ZP" evidence="3">
    <location>
        <begin position="34"/>
        <end position="289"/>
    </location>
</feature>
<dbReference type="PANTHER" id="PTHR46560:SF5">
    <property type="entry name" value="CYPHER, ISOFORM B"/>
    <property type="match status" value="1"/>
</dbReference>
<protein>
    <recommendedName>
        <fullName evidence="3">ZP domain-containing protein</fullName>
    </recommendedName>
</protein>
<proteinExistence type="predicted"/>
<keyword evidence="1" id="KW-0812">Transmembrane</keyword>
<feature type="chain" id="PRO_5040432771" description="ZP domain-containing protein" evidence="2">
    <location>
        <begin position="19"/>
        <end position="420"/>
    </location>
</feature>
<sequence>MIRLIILMLHLIVYGVWSSSPTTPTKSRILISTNCSREFFNINLHLDRSFKGVVFAKDFSDECRVKGDYTSTVGIRLPTSGCGVRSDTRNDDQYEFSVHLVIQMDEKLRQSSDAHRIARCSISKDLMATDVPTVTESKKKSTRNGRMHTFNEVEQVQAWLELGGSDGSGAVEVGQQTSMSVKVVLPDRIDVRIIDCVALDGIGEASQKLFDDRGCPIDEQVVPALIIKKRPIEEGWSRPSKDDIVEKMFTATFPAFKFPDRERLHVNCGVQLCKDLCPTINCTSQDEFLLNSTSRLARLQVFNSLAVTAPQIEIDRIRSSSDDVTVDEYPPKIRSLRAEGILCMSTSKLALSFCILGLIFLIAVVVSVVCLLRARAKSKESSFLTTTSVSLFSSSSSTNSRIESRLLIPYGGSLPYGQVY</sequence>
<accession>A0A9Q0MNJ9</accession>
<keyword evidence="1" id="KW-1133">Transmembrane helix</keyword>
<feature type="signal peptide" evidence="2">
    <location>
        <begin position="1"/>
        <end position="18"/>
    </location>
</feature>
<evidence type="ECO:0000313" key="4">
    <source>
        <dbReference type="EMBL" id="KAJ6635223.1"/>
    </source>
</evidence>
<dbReference type="Proteomes" id="UP001151699">
    <property type="component" value="Chromosome C"/>
</dbReference>
<keyword evidence="2" id="KW-0732">Signal</keyword>
<dbReference type="OrthoDB" id="6351704at2759"/>
<dbReference type="PROSITE" id="PS51034">
    <property type="entry name" value="ZP_2"/>
    <property type="match status" value="1"/>
</dbReference>
<feature type="transmembrane region" description="Helical" evidence="1">
    <location>
        <begin position="349"/>
        <end position="372"/>
    </location>
</feature>
<dbReference type="PANTHER" id="PTHR46560">
    <property type="entry name" value="CYPHER, ISOFORM B"/>
    <property type="match status" value="1"/>
</dbReference>
<gene>
    <name evidence="4" type="ORF">Bhyg_13807</name>
</gene>
<evidence type="ECO:0000259" key="3">
    <source>
        <dbReference type="PROSITE" id="PS51034"/>
    </source>
</evidence>
<dbReference type="SMART" id="SM00241">
    <property type="entry name" value="ZP"/>
    <property type="match status" value="1"/>
</dbReference>
<keyword evidence="5" id="KW-1185">Reference proteome</keyword>
<dbReference type="InterPro" id="IPR001507">
    <property type="entry name" value="ZP_dom"/>
</dbReference>
<evidence type="ECO:0000256" key="2">
    <source>
        <dbReference type="SAM" id="SignalP"/>
    </source>
</evidence>
<evidence type="ECO:0000313" key="5">
    <source>
        <dbReference type="Proteomes" id="UP001151699"/>
    </source>
</evidence>